<keyword evidence="9 11" id="KW-0675">Receptor</keyword>
<evidence type="ECO:0000256" key="6">
    <source>
        <dbReference type="ARBA" id="ARBA00022989"/>
    </source>
</evidence>
<evidence type="ECO:0000313" key="12">
    <source>
        <dbReference type="Proteomes" id="UP001652624"/>
    </source>
</evidence>
<comment type="subcellular location">
    <subcellularLocation>
        <location evidence="1 11">Cell membrane</location>
        <topology evidence="1 11">Multi-pass membrane protein</topology>
    </subcellularLocation>
</comment>
<dbReference type="Pfam" id="PF03402">
    <property type="entry name" value="V1R"/>
    <property type="match status" value="2"/>
</dbReference>
<keyword evidence="10 11" id="KW-0807">Transducer</keyword>
<keyword evidence="6 11" id="KW-1133">Transmembrane helix</keyword>
<keyword evidence="8 11" id="KW-0472">Membrane</keyword>
<dbReference type="Proteomes" id="UP001652624">
    <property type="component" value="Chromosome 2"/>
</dbReference>
<reference evidence="13" key="2">
    <citation type="submission" date="2025-08" db="UniProtKB">
        <authorList>
            <consortium name="RefSeq"/>
        </authorList>
    </citation>
    <scope>IDENTIFICATION</scope>
</reference>
<keyword evidence="7 11" id="KW-0297">G-protein coupled receptor</keyword>
<organism evidence="12 13">
    <name type="scientific">Erinaceus europaeus</name>
    <name type="common">Western European hedgehog</name>
    <dbReference type="NCBI Taxonomy" id="9365"/>
    <lineage>
        <taxon>Eukaryota</taxon>
        <taxon>Metazoa</taxon>
        <taxon>Chordata</taxon>
        <taxon>Craniata</taxon>
        <taxon>Vertebrata</taxon>
        <taxon>Euteleostomi</taxon>
        <taxon>Mammalia</taxon>
        <taxon>Eutheria</taxon>
        <taxon>Laurasiatheria</taxon>
        <taxon>Eulipotyphla</taxon>
        <taxon>Erinaceidae</taxon>
        <taxon>Erinaceinae</taxon>
        <taxon>Erinaceus</taxon>
    </lineage>
</organism>
<keyword evidence="12" id="KW-1185">Reference proteome</keyword>
<feature type="transmembrane region" description="Helical" evidence="11">
    <location>
        <begin position="119"/>
        <end position="147"/>
    </location>
</feature>
<evidence type="ECO:0000256" key="1">
    <source>
        <dbReference type="ARBA" id="ARBA00004651"/>
    </source>
</evidence>
<dbReference type="SUPFAM" id="SSF81321">
    <property type="entry name" value="Family A G protein-coupled receptor-like"/>
    <property type="match status" value="1"/>
</dbReference>
<gene>
    <name evidence="13" type="primary">LOC107522563</name>
</gene>
<feature type="transmembrane region" description="Helical" evidence="11">
    <location>
        <begin position="12"/>
        <end position="33"/>
    </location>
</feature>
<feature type="transmembrane region" description="Helical" evidence="11">
    <location>
        <begin position="86"/>
        <end position="107"/>
    </location>
</feature>
<evidence type="ECO:0000256" key="7">
    <source>
        <dbReference type="ARBA" id="ARBA00023040"/>
    </source>
</evidence>
<reference evidence="12" key="1">
    <citation type="submission" date="2025-05" db="UniProtKB">
        <authorList>
            <consortium name="RefSeq"/>
        </authorList>
    </citation>
    <scope>NUCLEOTIDE SEQUENCE [LARGE SCALE GENOMIC DNA]</scope>
</reference>
<protein>
    <recommendedName>
        <fullName evidence="11">Vomeronasal type-1 receptor</fullName>
    </recommendedName>
</protein>
<dbReference type="PANTHER" id="PTHR24062">
    <property type="entry name" value="VOMERONASAL TYPE-1 RECEPTOR"/>
    <property type="match status" value="1"/>
</dbReference>
<keyword evidence="4 11" id="KW-0589">Pheromone response</keyword>
<evidence type="ECO:0000256" key="9">
    <source>
        <dbReference type="ARBA" id="ARBA00023170"/>
    </source>
</evidence>
<dbReference type="InterPro" id="IPR004072">
    <property type="entry name" value="Vmron_rcpt_1"/>
</dbReference>
<evidence type="ECO:0000256" key="4">
    <source>
        <dbReference type="ARBA" id="ARBA00022507"/>
    </source>
</evidence>
<evidence type="ECO:0000256" key="5">
    <source>
        <dbReference type="ARBA" id="ARBA00022692"/>
    </source>
</evidence>
<evidence type="ECO:0000256" key="11">
    <source>
        <dbReference type="RuleBase" id="RU364061"/>
    </source>
</evidence>
<name>A0ABM3X0S1_ERIEU</name>
<comment type="caution">
    <text evidence="11">Lacks conserved residue(s) required for the propagation of feature annotation.</text>
</comment>
<evidence type="ECO:0000256" key="2">
    <source>
        <dbReference type="ARBA" id="ARBA00010663"/>
    </source>
</evidence>
<evidence type="ECO:0000256" key="3">
    <source>
        <dbReference type="ARBA" id="ARBA00022475"/>
    </source>
</evidence>
<comment type="similarity">
    <text evidence="2 11">Belongs to the G-protein coupled receptor 1 family.</text>
</comment>
<dbReference type="RefSeq" id="XP_060042399.1">
    <property type="nucleotide sequence ID" value="XM_060186416.1"/>
</dbReference>
<sequence length="198" mass="22504">MGTQELVVETIFLPQSVLGILGNFFLLSQYLYLEYKLRPTDVIVKNLIVANLLAFISGRIRDTLESFGRQHISDLAYRLFPYIHRVGRGMSISITCLLSVFQAITISHDEGQDSTGESLFTFLLFFVDAVFLGLMLWAHSFMVFTLYRHKQRVQHLHRSSLSSGSSPESRATQTILLLASTFLCFYTSLPPCKVFGFF</sequence>
<evidence type="ECO:0000256" key="10">
    <source>
        <dbReference type="ARBA" id="ARBA00023224"/>
    </source>
</evidence>
<evidence type="ECO:0000313" key="13">
    <source>
        <dbReference type="RefSeq" id="XP_060042399.1"/>
    </source>
</evidence>
<dbReference type="GeneID" id="107522563"/>
<accession>A0ABM3X0S1</accession>
<keyword evidence="5 11" id="KW-0812">Transmembrane</keyword>
<keyword evidence="3 11" id="KW-1003">Cell membrane</keyword>
<proteinExistence type="inferred from homology"/>
<evidence type="ECO:0000256" key="8">
    <source>
        <dbReference type="ARBA" id="ARBA00023136"/>
    </source>
</evidence>
<dbReference type="Gene3D" id="1.20.1070.10">
    <property type="entry name" value="Rhodopsin 7-helix transmembrane proteins"/>
    <property type="match status" value="2"/>
</dbReference>